<feature type="compositionally biased region" description="Low complexity" evidence="4">
    <location>
        <begin position="1"/>
        <end position="20"/>
    </location>
</feature>
<feature type="compositionally biased region" description="Basic and acidic residues" evidence="4">
    <location>
        <begin position="65"/>
        <end position="77"/>
    </location>
</feature>
<name>A0AAQ3JXI5_9LILI</name>
<evidence type="ECO:0000256" key="3">
    <source>
        <dbReference type="SAM" id="Coils"/>
    </source>
</evidence>
<feature type="coiled-coil region" evidence="3">
    <location>
        <begin position="242"/>
        <end position="297"/>
    </location>
</feature>
<dbReference type="Proteomes" id="UP001327560">
    <property type="component" value="Chromosome 2"/>
</dbReference>
<feature type="compositionally biased region" description="Basic and acidic residues" evidence="4">
    <location>
        <begin position="124"/>
        <end position="137"/>
    </location>
</feature>
<organism evidence="5 6">
    <name type="scientific">Canna indica</name>
    <name type="common">Indian-shot</name>
    <dbReference type="NCBI Taxonomy" id="4628"/>
    <lineage>
        <taxon>Eukaryota</taxon>
        <taxon>Viridiplantae</taxon>
        <taxon>Streptophyta</taxon>
        <taxon>Embryophyta</taxon>
        <taxon>Tracheophyta</taxon>
        <taxon>Spermatophyta</taxon>
        <taxon>Magnoliopsida</taxon>
        <taxon>Liliopsida</taxon>
        <taxon>Zingiberales</taxon>
        <taxon>Cannaceae</taxon>
        <taxon>Canna</taxon>
    </lineage>
</organism>
<keyword evidence="6" id="KW-1185">Reference proteome</keyword>
<evidence type="ECO:0000256" key="1">
    <source>
        <dbReference type="ARBA" id="ARBA00009778"/>
    </source>
</evidence>
<evidence type="ECO:0000313" key="6">
    <source>
        <dbReference type="Proteomes" id="UP001327560"/>
    </source>
</evidence>
<feature type="region of interest" description="Disordered" evidence="4">
    <location>
        <begin position="1"/>
        <end position="77"/>
    </location>
</feature>
<dbReference type="EMBL" id="CP136891">
    <property type="protein sequence ID" value="WOK97896.1"/>
    <property type="molecule type" value="Genomic_DNA"/>
</dbReference>
<reference evidence="5 6" key="1">
    <citation type="submission" date="2023-10" db="EMBL/GenBank/DDBJ databases">
        <title>Chromosome-scale genome assembly provides insights into flower coloration mechanisms of Canna indica.</title>
        <authorList>
            <person name="Li C."/>
        </authorList>
    </citation>
    <scope>NUCLEOTIDE SEQUENCE [LARGE SCALE GENOMIC DNA]</scope>
    <source>
        <tissue evidence="5">Flower</tissue>
    </source>
</reference>
<dbReference type="PANTHER" id="PTHR34224:SF2">
    <property type="entry name" value="INTERACTOR OF CONSTITUTIVE ACTIVE ROPS 4"/>
    <property type="match status" value="1"/>
</dbReference>
<comment type="similarity">
    <text evidence="1">Belongs to the ICR family.</text>
</comment>
<evidence type="ECO:0000256" key="4">
    <source>
        <dbReference type="SAM" id="MobiDB-lite"/>
    </source>
</evidence>
<proteinExistence type="inferred from homology"/>
<gene>
    <name evidence="5" type="ORF">Cni_G06604</name>
</gene>
<keyword evidence="2 3" id="KW-0175">Coiled coil</keyword>
<sequence>MVVSRGSSSSSQVSQRHSSSTPRLPLHLRATACSEINGVHRPVAADRSPRVSPRGSLHERKKSTRTAEMETKLGKAQEELKKLRNQLASVEAAKLEAQQALAKAEKRIPAAPVTPVNDGEDEEEKPRLEQENNKSEEESISSPATMDVFEVVAPIEDEVDSNQGKEEEKETKTVAEKKEGEEQIEAVAAEKEEDTNKLVDNLKAELLEKEKEVEILLEWNSIFKAKASEEAKKTTSAARAREAELMGKLNSMEKELQQSRAKAQRLAEQLEAAETAKAALETEMKRLRVQTEQWRKAAEAAAAALVAGDGVGVDEGERRTAERCGSMDKHLGLGWGSPMMSGDVEEEELATGGRRKTAGIRMFGDLWRKKGQQHK</sequence>
<feature type="compositionally biased region" description="Basic and acidic residues" evidence="4">
    <location>
        <begin position="163"/>
        <end position="181"/>
    </location>
</feature>
<evidence type="ECO:0000256" key="2">
    <source>
        <dbReference type="ARBA" id="ARBA00023054"/>
    </source>
</evidence>
<accession>A0AAQ3JXI5</accession>
<dbReference type="InterPro" id="IPR029688">
    <property type="entry name" value="ICR"/>
</dbReference>
<dbReference type="PANTHER" id="PTHR34224">
    <property type="entry name" value="INTERACTOR OF CONSTITUTIVE ACTIVE ROPS 2, CHLOROPLASTIC-RELATED"/>
    <property type="match status" value="1"/>
</dbReference>
<dbReference type="AlphaFoldDB" id="A0AAQ3JXI5"/>
<protein>
    <submittedName>
        <fullName evidence="5">Interactor of constitutive active ROPs 4-like</fullName>
    </submittedName>
</protein>
<feature type="region of interest" description="Disordered" evidence="4">
    <location>
        <begin position="97"/>
        <end position="182"/>
    </location>
</feature>
<evidence type="ECO:0000313" key="5">
    <source>
        <dbReference type="EMBL" id="WOK97896.1"/>
    </source>
</evidence>